<dbReference type="EMBL" id="JARKIE010000441">
    <property type="protein sequence ID" value="KAJ7638155.1"/>
    <property type="molecule type" value="Genomic_DNA"/>
</dbReference>
<dbReference type="InterPro" id="IPR036047">
    <property type="entry name" value="F-box-like_dom_sf"/>
</dbReference>
<dbReference type="PROSITE" id="PS50181">
    <property type="entry name" value="FBOX"/>
    <property type="match status" value="1"/>
</dbReference>
<evidence type="ECO:0000313" key="3">
    <source>
        <dbReference type="Proteomes" id="UP001221757"/>
    </source>
</evidence>
<accession>A0AAD7C579</accession>
<organism evidence="2 3">
    <name type="scientific">Mycena rosella</name>
    <name type="common">Pink bonnet</name>
    <name type="synonym">Agaricus rosellus</name>
    <dbReference type="NCBI Taxonomy" id="1033263"/>
    <lineage>
        <taxon>Eukaryota</taxon>
        <taxon>Fungi</taxon>
        <taxon>Dikarya</taxon>
        <taxon>Basidiomycota</taxon>
        <taxon>Agaricomycotina</taxon>
        <taxon>Agaricomycetes</taxon>
        <taxon>Agaricomycetidae</taxon>
        <taxon>Agaricales</taxon>
        <taxon>Marasmiineae</taxon>
        <taxon>Mycenaceae</taxon>
        <taxon>Mycena</taxon>
    </lineage>
</organism>
<sequence length="408" mass="45058">MPLDHVDADVLLQIFTLVDVFTILSLSRVNKAFHSIASAKQLWLAIVRDLSWRGLLDPPEDSILATLSTTALKEEVRRVVVGPRTWSGSSTAPPTLSRQITFSIGDLGTSGSETKFLPGGRHVLIYPERGASPFPDGVECWEVHGGRRVWGWSSPGYRVYRATFDIRCGGSEAAVVLRVTCAGPDHLIALEADLKTGESRDILNLPVGPWFATDVAISGDFFACAFALRLTLLLVNWRTAEFILFSSPDHPRTTVACKMPTSIHHTRTAPGYFVVADPKRGTDGSTADELRIYAIASFEYLWRSVNNLSLDHHMDLTGMPSTTIALPASHLKAELGYHYLQLSVGQSPVHDSTYELDVNLQVSSPAPRDRSHSLHEYKTDSPIPMWAVRRRSRGTTSACRPDRRQSRG</sequence>
<dbReference type="Proteomes" id="UP001221757">
    <property type="component" value="Unassembled WGS sequence"/>
</dbReference>
<dbReference type="Pfam" id="PF12937">
    <property type="entry name" value="F-box-like"/>
    <property type="match status" value="1"/>
</dbReference>
<protein>
    <recommendedName>
        <fullName evidence="1">F-box domain-containing protein</fullName>
    </recommendedName>
</protein>
<evidence type="ECO:0000259" key="1">
    <source>
        <dbReference type="PROSITE" id="PS50181"/>
    </source>
</evidence>
<dbReference type="SUPFAM" id="SSF81383">
    <property type="entry name" value="F-box domain"/>
    <property type="match status" value="1"/>
</dbReference>
<dbReference type="InterPro" id="IPR001810">
    <property type="entry name" value="F-box_dom"/>
</dbReference>
<proteinExistence type="predicted"/>
<dbReference type="AlphaFoldDB" id="A0AAD7C579"/>
<gene>
    <name evidence="2" type="ORF">B0H17DRAFT_1149212</name>
</gene>
<feature type="domain" description="F-box" evidence="1">
    <location>
        <begin position="1"/>
        <end position="46"/>
    </location>
</feature>
<evidence type="ECO:0000313" key="2">
    <source>
        <dbReference type="EMBL" id="KAJ7638155.1"/>
    </source>
</evidence>
<dbReference type="Gene3D" id="1.20.1280.50">
    <property type="match status" value="1"/>
</dbReference>
<comment type="caution">
    <text evidence="2">The sequence shown here is derived from an EMBL/GenBank/DDBJ whole genome shotgun (WGS) entry which is preliminary data.</text>
</comment>
<name>A0AAD7C579_MYCRO</name>
<keyword evidence="3" id="KW-1185">Reference proteome</keyword>
<reference evidence="2" key="1">
    <citation type="submission" date="2023-03" db="EMBL/GenBank/DDBJ databases">
        <title>Massive genome expansion in bonnet fungi (Mycena s.s.) driven by repeated elements and novel gene families across ecological guilds.</title>
        <authorList>
            <consortium name="Lawrence Berkeley National Laboratory"/>
            <person name="Harder C.B."/>
            <person name="Miyauchi S."/>
            <person name="Viragh M."/>
            <person name="Kuo A."/>
            <person name="Thoen E."/>
            <person name="Andreopoulos B."/>
            <person name="Lu D."/>
            <person name="Skrede I."/>
            <person name="Drula E."/>
            <person name="Henrissat B."/>
            <person name="Morin E."/>
            <person name="Kohler A."/>
            <person name="Barry K."/>
            <person name="LaButti K."/>
            <person name="Morin E."/>
            <person name="Salamov A."/>
            <person name="Lipzen A."/>
            <person name="Mereny Z."/>
            <person name="Hegedus B."/>
            <person name="Baldrian P."/>
            <person name="Stursova M."/>
            <person name="Weitz H."/>
            <person name="Taylor A."/>
            <person name="Grigoriev I.V."/>
            <person name="Nagy L.G."/>
            <person name="Martin F."/>
            <person name="Kauserud H."/>
        </authorList>
    </citation>
    <scope>NUCLEOTIDE SEQUENCE</scope>
    <source>
        <strain evidence="2">CBHHK067</strain>
    </source>
</reference>